<reference evidence="2 3" key="1">
    <citation type="submission" date="2018-03" db="EMBL/GenBank/DDBJ databases">
        <title>Draft Genome Sequences of the Obligatory Marine Myxobacteria Enhygromyxa salina SWB005.</title>
        <authorList>
            <person name="Poehlein A."/>
            <person name="Moghaddam J.A."/>
            <person name="Harms H."/>
            <person name="Alanjari M."/>
            <person name="Koenig G.M."/>
            <person name="Daniel R."/>
            <person name="Schaeberle T.F."/>
        </authorList>
    </citation>
    <scope>NUCLEOTIDE SEQUENCE [LARGE SCALE GENOMIC DNA]</scope>
    <source>
        <strain evidence="2 3">SWB005</strain>
    </source>
</reference>
<evidence type="ECO:0000256" key="1">
    <source>
        <dbReference type="SAM" id="Phobius"/>
    </source>
</evidence>
<gene>
    <name evidence="2" type="ORF">ENSA5_16580</name>
</gene>
<comment type="caution">
    <text evidence="2">The sequence shown here is derived from an EMBL/GenBank/DDBJ whole genome shotgun (WGS) entry which is preliminary data.</text>
</comment>
<keyword evidence="1" id="KW-1133">Transmembrane helix</keyword>
<dbReference type="AlphaFoldDB" id="A0A2S9YE06"/>
<dbReference type="EMBL" id="PVNK01000091">
    <property type="protein sequence ID" value="PRQ03350.1"/>
    <property type="molecule type" value="Genomic_DNA"/>
</dbReference>
<keyword evidence="1" id="KW-0472">Membrane</keyword>
<sequence>MTVLPFTVLMLTTMFVASALGLPGWALGLVTASLALVLLAVLALREGASFVDLGS</sequence>
<name>A0A2S9YE06_9BACT</name>
<proteinExistence type="predicted"/>
<organism evidence="2 3">
    <name type="scientific">Enhygromyxa salina</name>
    <dbReference type="NCBI Taxonomy" id="215803"/>
    <lineage>
        <taxon>Bacteria</taxon>
        <taxon>Pseudomonadati</taxon>
        <taxon>Myxococcota</taxon>
        <taxon>Polyangia</taxon>
        <taxon>Nannocystales</taxon>
        <taxon>Nannocystaceae</taxon>
        <taxon>Enhygromyxa</taxon>
    </lineage>
</organism>
<evidence type="ECO:0000313" key="3">
    <source>
        <dbReference type="Proteomes" id="UP000237968"/>
    </source>
</evidence>
<evidence type="ECO:0000313" key="2">
    <source>
        <dbReference type="EMBL" id="PRQ03350.1"/>
    </source>
</evidence>
<dbReference type="RefSeq" id="WP_181197521.1">
    <property type="nucleotide sequence ID" value="NZ_PVNK01000091.1"/>
</dbReference>
<feature type="transmembrane region" description="Helical" evidence="1">
    <location>
        <begin position="29"/>
        <end position="48"/>
    </location>
</feature>
<keyword evidence="1" id="KW-0812">Transmembrane</keyword>
<accession>A0A2S9YE06</accession>
<protein>
    <submittedName>
        <fullName evidence="2">Uncharacterized protein</fullName>
    </submittedName>
</protein>
<keyword evidence="3" id="KW-1185">Reference proteome</keyword>
<dbReference type="Proteomes" id="UP000237968">
    <property type="component" value="Unassembled WGS sequence"/>
</dbReference>